<evidence type="ECO:0000313" key="2">
    <source>
        <dbReference type="Proteomes" id="UP000734823"/>
    </source>
</evidence>
<organism evidence="1 2">
    <name type="scientific">Actinokineospora xionganensis</name>
    <dbReference type="NCBI Taxonomy" id="2684470"/>
    <lineage>
        <taxon>Bacteria</taxon>
        <taxon>Bacillati</taxon>
        <taxon>Actinomycetota</taxon>
        <taxon>Actinomycetes</taxon>
        <taxon>Pseudonocardiales</taxon>
        <taxon>Pseudonocardiaceae</taxon>
        <taxon>Actinokineospora</taxon>
    </lineage>
</organism>
<gene>
    <name evidence="1" type="ORF">GPZ80_31785</name>
</gene>
<sequence length="85" mass="8723">MSVERLRGEIGEIEALVEQGLEDVRAAAEPIDSAVAGLGVLLKSSARLEAEAAQGTLCEAAERLVSSLDTGRAALEAAALYKAGL</sequence>
<name>A0ABR7LH90_9PSEU</name>
<reference evidence="1 2" key="1">
    <citation type="submission" date="2020-06" db="EMBL/GenBank/DDBJ databases">
        <title>Actinokineospora xiongansis sp. nov., isolated from soil of Baiyangdian.</title>
        <authorList>
            <person name="Zhang X."/>
        </authorList>
    </citation>
    <scope>NUCLEOTIDE SEQUENCE [LARGE SCALE GENOMIC DNA]</scope>
    <source>
        <strain evidence="1 2">HBU206404</strain>
    </source>
</reference>
<accession>A0ABR7LH90</accession>
<dbReference type="RefSeq" id="WP_187224793.1">
    <property type="nucleotide sequence ID" value="NZ_JABVED010000046.1"/>
</dbReference>
<dbReference type="EMBL" id="JABVED010000046">
    <property type="protein sequence ID" value="MBC6451729.1"/>
    <property type="molecule type" value="Genomic_DNA"/>
</dbReference>
<keyword evidence="2" id="KW-1185">Reference proteome</keyword>
<protein>
    <recommendedName>
        <fullName evidence="3">Excreted virulence factor EspC (Type VII ESX diderm)</fullName>
    </recommendedName>
</protein>
<evidence type="ECO:0008006" key="3">
    <source>
        <dbReference type="Google" id="ProtNLM"/>
    </source>
</evidence>
<dbReference type="Proteomes" id="UP000734823">
    <property type="component" value="Unassembled WGS sequence"/>
</dbReference>
<comment type="caution">
    <text evidence="1">The sequence shown here is derived from an EMBL/GenBank/DDBJ whole genome shotgun (WGS) entry which is preliminary data.</text>
</comment>
<proteinExistence type="predicted"/>
<evidence type="ECO:0000313" key="1">
    <source>
        <dbReference type="EMBL" id="MBC6451729.1"/>
    </source>
</evidence>